<dbReference type="OrthoDB" id="9771670at2"/>
<name>A0A3D8Y9T9_9BACT</name>
<dbReference type="InterPro" id="IPR046620">
    <property type="entry name" value="DUF6733"/>
</dbReference>
<comment type="caution">
    <text evidence="2">The sequence shown here is derived from an EMBL/GenBank/DDBJ whole genome shotgun (WGS) entry which is preliminary data.</text>
</comment>
<dbReference type="Pfam" id="PF20507">
    <property type="entry name" value="DUF6733"/>
    <property type="match status" value="1"/>
</dbReference>
<keyword evidence="3" id="KW-1185">Reference proteome</keyword>
<keyword evidence="1" id="KW-0732">Signal</keyword>
<dbReference type="RefSeq" id="WP_115831690.1">
    <property type="nucleotide sequence ID" value="NZ_QNUL01000011.1"/>
</dbReference>
<proteinExistence type="predicted"/>
<accession>A0A3D8Y9T9</accession>
<reference evidence="2 3" key="1">
    <citation type="submission" date="2018-07" db="EMBL/GenBank/DDBJ databases">
        <title>Dyadobacter roseus sp. nov., isolated from rose rhizosphere soil.</title>
        <authorList>
            <person name="Chen L."/>
        </authorList>
    </citation>
    <scope>NUCLEOTIDE SEQUENCE [LARGE SCALE GENOMIC DNA]</scope>
    <source>
        <strain evidence="2 3">RS19</strain>
    </source>
</reference>
<protein>
    <submittedName>
        <fullName evidence="2">Uncharacterized protein</fullName>
    </submittedName>
</protein>
<dbReference type="AlphaFoldDB" id="A0A3D8Y9T9"/>
<dbReference type="EMBL" id="QNUL01000011">
    <property type="protein sequence ID" value="REA60374.1"/>
    <property type="molecule type" value="Genomic_DNA"/>
</dbReference>
<gene>
    <name evidence="2" type="ORF">DSL64_14780</name>
</gene>
<dbReference type="Proteomes" id="UP000256373">
    <property type="component" value="Unassembled WGS sequence"/>
</dbReference>
<sequence length="245" mass="26593">MRKLLFSLSAIAASLFLAPAQAQDSTEGAYDKVSIGLSLNHDAFFGFNPQLNGSIATSSTSAFTFYGIQWGAGTAAAWGNWTEFGVGYSFQAGKTITINPQVGFTMGNLLSSYTTGKYAIGDGIVPNLTVNHNSSKTEGQLYFGYYGALRKESPITANYVHYWFNFGGKIKPYLSAGAHFENLFRSGGEGQPTSTSQYYTWVGPYVQFTKGNAGLRFSFGGNLAGNDAKANFDGDFYKMNLFFNF</sequence>
<evidence type="ECO:0000313" key="2">
    <source>
        <dbReference type="EMBL" id="REA60374.1"/>
    </source>
</evidence>
<feature type="chain" id="PRO_5017563327" evidence="1">
    <location>
        <begin position="23"/>
        <end position="245"/>
    </location>
</feature>
<evidence type="ECO:0000256" key="1">
    <source>
        <dbReference type="SAM" id="SignalP"/>
    </source>
</evidence>
<organism evidence="2 3">
    <name type="scientific">Dyadobacter luteus</name>
    <dbReference type="NCBI Taxonomy" id="2259619"/>
    <lineage>
        <taxon>Bacteria</taxon>
        <taxon>Pseudomonadati</taxon>
        <taxon>Bacteroidota</taxon>
        <taxon>Cytophagia</taxon>
        <taxon>Cytophagales</taxon>
        <taxon>Spirosomataceae</taxon>
        <taxon>Dyadobacter</taxon>
    </lineage>
</organism>
<evidence type="ECO:0000313" key="3">
    <source>
        <dbReference type="Proteomes" id="UP000256373"/>
    </source>
</evidence>
<feature type="signal peptide" evidence="1">
    <location>
        <begin position="1"/>
        <end position="22"/>
    </location>
</feature>